<reference evidence="1" key="1">
    <citation type="journal article" date="2022" name="IScience">
        <title>Evolution of zygomycete secretomes and the origins of terrestrial fungal ecologies.</title>
        <authorList>
            <person name="Chang Y."/>
            <person name="Wang Y."/>
            <person name="Mondo S."/>
            <person name="Ahrendt S."/>
            <person name="Andreopoulos W."/>
            <person name="Barry K."/>
            <person name="Beard J."/>
            <person name="Benny G.L."/>
            <person name="Blankenship S."/>
            <person name="Bonito G."/>
            <person name="Cuomo C."/>
            <person name="Desiro A."/>
            <person name="Gervers K.A."/>
            <person name="Hundley H."/>
            <person name="Kuo A."/>
            <person name="LaButti K."/>
            <person name="Lang B.F."/>
            <person name="Lipzen A."/>
            <person name="O'Donnell K."/>
            <person name="Pangilinan J."/>
            <person name="Reynolds N."/>
            <person name="Sandor L."/>
            <person name="Smith M.E."/>
            <person name="Tsang A."/>
            <person name="Grigoriev I.V."/>
            <person name="Stajich J.E."/>
            <person name="Spatafora J.W."/>
        </authorList>
    </citation>
    <scope>NUCLEOTIDE SEQUENCE</scope>
    <source>
        <strain evidence="1">RSA 2281</strain>
    </source>
</reference>
<name>A0AAD5PIH2_9FUNG</name>
<organism evidence="1 2">
    <name type="scientific">Phascolomyces articulosus</name>
    <dbReference type="NCBI Taxonomy" id="60185"/>
    <lineage>
        <taxon>Eukaryota</taxon>
        <taxon>Fungi</taxon>
        <taxon>Fungi incertae sedis</taxon>
        <taxon>Mucoromycota</taxon>
        <taxon>Mucoromycotina</taxon>
        <taxon>Mucoromycetes</taxon>
        <taxon>Mucorales</taxon>
        <taxon>Lichtheimiaceae</taxon>
        <taxon>Phascolomyces</taxon>
    </lineage>
</organism>
<accession>A0AAD5PIH2</accession>
<proteinExistence type="predicted"/>
<gene>
    <name evidence="1" type="ORF">BDA99DRAFT_554695</name>
</gene>
<dbReference type="EMBL" id="JAIXMP010000002">
    <property type="protein sequence ID" value="KAI9276738.1"/>
    <property type="molecule type" value="Genomic_DNA"/>
</dbReference>
<sequence>MPKVSDRQWTLAQVDNAIKFLMSRELLQLDAIYTIILVDYQLLPSYFCSFILNELLTDFGFP</sequence>
<evidence type="ECO:0000313" key="1">
    <source>
        <dbReference type="EMBL" id="KAI9276738.1"/>
    </source>
</evidence>
<comment type="caution">
    <text evidence="1">The sequence shown here is derived from an EMBL/GenBank/DDBJ whole genome shotgun (WGS) entry which is preliminary data.</text>
</comment>
<dbReference type="Proteomes" id="UP001209540">
    <property type="component" value="Unassembled WGS sequence"/>
</dbReference>
<protein>
    <submittedName>
        <fullName evidence="1">Uncharacterized protein</fullName>
    </submittedName>
</protein>
<dbReference type="AlphaFoldDB" id="A0AAD5PIH2"/>
<reference evidence="1" key="2">
    <citation type="submission" date="2023-02" db="EMBL/GenBank/DDBJ databases">
        <authorList>
            <consortium name="DOE Joint Genome Institute"/>
            <person name="Mondo S.J."/>
            <person name="Chang Y."/>
            <person name="Wang Y."/>
            <person name="Ahrendt S."/>
            <person name="Andreopoulos W."/>
            <person name="Barry K."/>
            <person name="Beard J."/>
            <person name="Benny G.L."/>
            <person name="Blankenship S."/>
            <person name="Bonito G."/>
            <person name="Cuomo C."/>
            <person name="Desiro A."/>
            <person name="Gervers K.A."/>
            <person name="Hundley H."/>
            <person name="Kuo A."/>
            <person name="LaButti K."/>
            <person name="Lang B.F."/>
            <person name="Lipzen A."/>
            <person name="O'Donnell K."/>
            <person name="Pangilinan J."/>
            <person name="Reynolds N."/>
            <person name="Sandor L."/>
            <person name="Smith M.W."/>
            <person name="Tsang A."/>
            <person name="Grigoriev I.V."/>
            <person name="Stajich J.E."/>
            <person name="Spatafora J.W."/>
        </authorList>
    </citation>
    <scope>NUCLEOTIDE SEQUENCE</scope>
    <source>
        <strain evidence="1">RSA 2281</strain>
    </source>
</reference>
<keyword evidence="2" id="KW-1185">Reference proteome</keyword>
<evidence type="ECO:0000313" key="2">
    <source>
        <dbReference type="Proteomes" id="UP001209540"/>
    </source>
</evidence>